<evidence type="ECO:0000313" key="2">
    <source>
        <dbReference type="Proteomes" id="UP000176938"/>
    </source>
</evidence>
<dbReference type="EMBL" id="METP01000049">
    <property type="protein sequence ID" value="OGC04524.1"/>
    <property type="molecule type" value="Genomic_DNA"/>
</dbReference>
<accession>A0A1F4R8L9</accession>
<reference evidence="1 2" key="1">
    <citation type="journal article" date="2016" name="Nat. Commun.">
        <title>Thousands of microbial genomes shed light on interconnected biogeochemical processes in an aquifer system.</title>
        <authorList>
            <person name="Anantharaman K."/>
            <person name="Brown C.T."/>
            <person name="Hug L.A."/>
            <person name="Sharon I."/>
            <person name="Castelle C.J."/>
            <person name="Probst A.J."/>
            <person name="Thomas B.C."/>
            <person name="Singh A."/>
            <person name="Wilkins M.J."/>
            <person name="Karaoz U."/>
            <person name="Brodie E.L."/>
            <person name="Williams K.H."/>
            <person name="Hubbard S.S."/>
            <person name="Banfield J.F."/>
        </authorList>
    </citation>
    <scope>NUCLEOTIDE SEQUENCE [LARGE SCALE GENOMIC DNA]</scope>
</reference>
<name>A0A1F4R8L9_UNCSA</name>
<proteinExistence type="predicted"/>
<organism evidence="1 2">
    <name type="scientific">candidate division WOR-1 bacterium RIFCSPLOWO2_02_FULL_46_20</name>
    <dbReference type="NCBI Taxonomy" id="1802567"/>
    <lineage>
        <taxon>Bacteria</taxon>
        <taxon>Bacillati</taxon>
        <taxon>Saganbacteria</taxon>
    </lineage>
</organism>
<dbReference type="SUPFAM" id="SSF53756">
    <property type="entry name" value="UDP-Glycosyltransferase/glycogen phosphorylase"/>
    <property type="match status" value="1"/>
</dbReference>
<dbReference type="Proteomes" id="UP000176938">
    <property type="component" value="Unassembled WGS sequence"/>
</dbReference>
<gene>
    <name evidence="1" type="ORF">A3H38_02340</name>
</gene>
<evidence type="ECO:0000313" key="1">
    <source>
        <dbReference type="EMBL" id="OGC04524.1"/>
    </source>
</evidence>
<comment type="caution">
    <text evidence="1">The sequence shown here is derived from an EMBL/GenBank/DDBJ whole genome shotgun (WGS) entry which is preliminary data.</text>
</comment>
<evidence type="ECO:0008006" key="3">
    <source>
        <dbReference type="Google" id="ProtNLM"/>
    </source>
</evidence>
<dbReference type="PANTHER" id="PTHR39517:SF1">
    <property type="entry name" value="LIPID-A-DISACCHARIDE SYNTHASE"/>
    <property type="match status" value="1"/>
</dbReference>
<dbReference type="PANTHER" id="PTHR39517">
    <property type="entry name" value="SLL0192 PROTEIN"/>
    <property type="match status" value="1"/>
</dbReference>
<sequence>MAQKTILFISNGFAEDLVGARLVRELSPQFNFLAIPIVGEGRPYREAGVEIIGPCWDLPSRGIAYGSEFNLKAEIKAGAIQLYWGKIRALLKNRRQVDLVVGVGDYLSVLVSGLFIRKPIVYLWVTLSHFDVAAKYFLKKYAVMIFSRWASWTHLPEFKVEFLGNPHMDTFEITGNDFGLDKSLKTVGILPGSRQPAYNNLPILKEIIKLILARTKVNFVFGLSPRIDRAEFETIEGVSLSYKFGDVLAVSDLVLGLAGTGNEQAAGLGKPIVTFWGGGPSREEELVKGHARAFLKGAAEVLPPEPNLVANTILSLLANSAKMGEMGRRGQEINGGRGSTKLIAERIEQWLKSN</sequence>
<dbReference type="InterPro" id="IPR019994">
    <property type="entry name" value="Lipid-A-disac_synthase-rel_put"/>
</dbReference>
<dbReference type="AlphaFoldDB" id="A0A1F4R8L9"/>
<protein>
    <recommendedName>
        <fullName evidence="3">Lipid-A-disaccharide synthase</fullName>
    </recommendedName>
</protein>